<evidence type="ECO:0000313" key="2">
    <source>
        <dbReference type="EMBL" id="TMS39245.1"/>
    </source>
</evidence>
<reference evidence="2 3" key="1">
    <citation type="journal article" date="2015" name="Genome Biol.">
        <title>Comparative genomics of Steinernema reveals deeply conserved gene regulatory networks.</title>
        <authorList>
            <person name="Dillman A.R."/>
            <person name="Macchietto M."/>
            <person name="Porter C.F."/>
            <person name="Rogers A."/>
            <person name="Williams B."/>
            <person name="Antoshechkin I."/>
            <person name="Lee M.M."/>
            <person name="Goodwin Z."/>
            <person name="Lu X."/>
            <person name="Lewis E.E."/>
            <person name="Goodrich-Blair H."/>
            <person name="Stock S.P."/>
            <person name="Adams B.J."/>
            <person name="Sternberg P.W."/>
            <person name="Mortazavi A."/>
        </authorList>
    </citation>
    <scope>NUCLEOTIDE SEQUENCE [LARGE SCALE GENOMIC DNA]</scope>
    <source>
        <strain evidence="2 3">ALL</strain>
    </source>
</reference>
<reference evidence="2 3" key="2">
    <citation type="journal article" date="2019" name="G3 (Bethesda)">
        <title>Hybrid Assembly of the Genome of the Entomopathogenic Nematode Steinernema carpocapsae Identifies the X-Chromosome.</title>
        <authorList>
            <person name="Serra L."/>
            <person name="Macchietto M."/>
            <person name="Macias-Munoz A."/>
            <person name="McGill C.J."/>
            <person name="Rodriguez I.M."/>
            <person name="Rodriguez B."/>
            <person name="Murad R."/>
            <person name="Mortazavi A."/>
        </authorList>
    </citation>
    <scope>NUCLEOTIDE SEQUENCE [LARGE SCALE GENOMIC DNA]</scope>
    <source>
        <strain evidence="2 3">ALL</strain>
    </source>
</reference>
<organism evidence="2 3">
    <name type="scientific">Steinernema carpocapsae</name>
    <name type="common">Entomopathogenic nematode</name>
    <dbReference type="NCBI Taxonomy" id="34508"/>
    <lineage>
        <taxon>Eukaryota</taxon>
        <taxon>Metazoa</taxon>
        <taxon>Ecdysozoa</taxon>
        <taxon>Nematoda</taxon>
        <taxon>Chromadorea</taxon>
        <taxon>Rhabditida</taxon>
        <taxon>Tylenchina</taxon>
        <taxon>Panagrolaimomorpha</taxon>
        <taxon>Strongyloidoidea</taxon>
        <taxon>Steinernematidae</taxon>
        <taxon>Steinernema</taxon>
    </lineage>
</organism>
<proteinExistence type="predicted"/>
<name>A0A4U8V1L9_STECR</name>
<sequence length="212" mass="24073">MSWCDVKASLATIGGQVRMSKKLSLDTTRTDDPNNSEDHLSAYFQAGEESGVAETANPIQSENVWITNKKTFFTTPVGRRLLEEHSYLPTESKVYGHGYKEMAQKIQTQYGIKFSPSAIYRRIVDHRREVLEAASLPSRVNPGVFQQEAIPQTALEKALRKSISEFGEEMKECTMRAMELTMDSLDDMLIEGEPGYGYRDPEEPEKKKKKRN</sequence>
<dbReference type="EMBL" id="AZBU02000001">
    <property type="protein sequence ID" value="TMS39245.1"/>
    <property type="molecule type" value="Genomic_DNA"/>
</dbReference>
<protein>
    <submittedName>
        <fullName evidence="2">Uncharacterized protein</fullName>
    </submittedName>
</protein>
<accession>A0A4U8V1L9</accession>
<evidence type="ECO:0000313" key="3">
    <source>
        <dbReference type="Proteomes" id="UP000298663"/>
    </source>
</evidence>
<gene>
    <name evidence="2" type="ORF">L596_005800</name>
</gene>
<evidence type="ECO:0000256" key="1">
    <source>
        <dbReference type="SAM" id="MobiDB-lite"/>
    </source>
</evidence>
<keyword evidence="3" id="KW-1185">Reference proteome</keyword>
<dbReference type="Proteomes" id="UP000298663">
    <property type="component" value="Chromosome X"/>
</dbReference>
<feature type="region of interest" description="Disordered" evidence="1">
    <location>
        <begin position="189"/>
        <end position="212"/>
    </location>
</feature>
<dbReference type="OrthoDB" id="39175at2759"/>
<comment type="caution">
    <text evidence="2">The sequence shown here is derived from an EMBL/GenBank/DDBJ whole genome shotgun (WGS) entry which is preliminary data.</text>
</comment>
<dbReference type="EMBL" id="CM016762">
    <property type="protein sequence ID" value="TMS39245.1"/>
    <property type="molecule type" value="Genomic_DNA"/>
</dbReference>
<dbReference type="AlphaFoldDB" id="A0A4U8V1L9"/>